<dbReference type="EMBL" id="HBIR01040503">
    <property type="protein sequence ID" value="CAE0572820.1"/>
    <property type="molecule type" value="Transcribed_RNA"/>
</dbReference>
<dbReference type="AlphaFoldDB" id="A0A6V2TWW1"/>
<evidence type="ECO:0008006" key="6">
    <source>
        <dbReference type="Google" id="ProtNLM"/>
    </source>
</evidence>
<evidence type="ECO:0000256" key="1">
    <source>
        <dbReference type="SAM" id="MobiDB-lite"/>
    </source>
</evidence>
<organism evidence="4">
    <name type="scientific">Emiliania huxleyi</name>
    <name type="common">Coccolithophore</name>
    <name type="synonym">Pontosphaera huxleyi</name>
    <dbReference type="NCBI Taxonomy" id="2903"/>
    <lineage>
        <taxon>Eukaryota</taxon>
        <taxon>Haptista</taxon>
        <taxon>Haptophyta</taxon>
        <taxon>Prymnesiophyceae</taxon>
        <taxon>Isochrysidales</taxon>
        <taxon>Noelaerhabdaceae</taxon>
        <taxon>Emiliania</taxon>
    </lineage>
</organism>
<dbReference type="EMBL" id="HBIR01040506">
    <property type="protein sequence ID" value="CAE0572824.1"/>
    <property type="molecule type" value="Transcribed_RNA"/>
</dbReference>
<gene>
    <name evidence="2" type="ORF">EHUX00137_LOCUS31594</name>
    <name evidence="3" type="ORF">EHUX00137_LOCUS31595</name>
    <name evidence="4" type="ORF">EHUX00137_LOCUS31596</name>
    <name evidence="5" type="ORF">EHUX00137_LOCUS31597</name>
</gene>
<dbReference type="SUPFAM" id="SSF117839">
    <property type="entry name" value="WWE domain"/>
    <property type="match status" value="1"/>
</dbReference>
<dbReference type="EMBL" id="HBIR01040502">
    <property type="protein sequence ID" value="CAE0572818.1"/>
    <property type="molecule type" value="Transcribed_RNA"/>
</dbReference>
<feature type="compositionally biased region" description="Polar residues" evidence="1">
    <location>
        <begin position="166"/>
        <end position="176"/>
    </location>
</feature>
<evidence type="ECO:0000313" key="3">
    <source>
        <dbReference type="EMBL" id="CAE0572820.1"/>
    </source>
</evidence>
<accession>A0A6V2TWW1</accession>
<feature type="region of interest" description="Disordered" evidence="1">
    <location>
        <begin position="156"/>
        <end position="176"/>
    </location>
</feature>
<name>A0A6V2TWW1_EMIHU</name>
<proteinExistence type="predicted"/>
<protein>
    <recommendedName>
        <fullName evidence="6">WWE domain-containing protein</fullName>
    </recommendedName>
</protein>
<reference evidence="4" key="1">
    <citation type="submission" date="2021-01" db="EMBL/GenBank/DDBJ databases">
        <authorList>
            <person name="Corre E."/>
            <person name="Pelletier E."/>
            <person name="Niang G."/>
            <person name="Scheremetjew M."/>
            <person name="Finn R."/>
            <person name="Kale V."/>
            <person name="Holt S."/>
            <person name="Cochrane G."/>
            <person name="Meng A."/>
            <person name="Brown T."/>
            <person name="Cohen L."/>
        </authorList>
    </citation>
    <scope>NUCLEOTIDE SEQUENCE</scope>
    <source>
        <strain evidence="4">379</strain>
    </source>
</reference>
<sequence length="308" mass="33458">MAESTFDAVCEAAVSARVLDQPRVDQMTDVLASYLGDEARERAIERILASPPLFAPHTRVELAGLAARPELNGQQGTIAAPFRRGADGSLRFPVSLPVGDGAPMLVRAVNLRLLEQGRQGRNGGGKTEETDVFAEPIKPLRVASAAEDAAARARAGAAHAAHKQRMQASDNDAGNATPSEAIWEYEANGVWEPYPSELNKQIEGLYSMGSPQYLYRPGRPECEGMYDPDAINGFLVGRRPHDQCATHRIVFGEGREVFMYAGGGRRVRRRGPAADAAHMEFMRGLVPGEVDAGGCRREAGAQQRWERH</sequence>
<evidence type="ECO:0000313" key="4">
    <source>
        <dbReference type="EMBL" id="CAE0572822.1"/>
    </source>
</evidence>
<dbReference type="InterPro" id="IPR037197">
    <property type="entry name" value="WWE_dom_sf"/>
</dbReference>
<dbReference type="EMBL" id="HBIR01040504">
    <property type="protein sequence ID" value="CAE0572822.1"/>
    <property type="molecule type" value="Transcribed_RNA"/>
</dbReference>
<evidence type="ECO:0000313" key="5">
    <source>
        <dbReference type="EMBL" id="CAE0572824.1"/>
    </source>
</evidence>
<evidence type="ECO:0000313" key="2">
    <source>
        <dbReference type="EMBL" id="CAE0572818.1"/>
    </source>
</evidence>